<dbReference type="Pfam" id="PF00027">
    <property type="entry name" value="cNMP_binding"/>
    <property type="match status" value="1"/>
</dbReference>
<dbReference type="PROSITE" id="PS50042">
    <property type="entry name" value="CNMP_BINDING_3"/>
    <property type="match status" value="1"/>
</dbReference>
<dbReference type="InterPro" id="IPR018490">
    <property type="entry name" value="cNMP-bd_dom_sf"/>
</dbReference>
<gene>
    <name evidence="2" type="ORF">PUV54_08270</name>
</gene>
<dbReference type="InterPro" id="IPR036390">
    <property type="entry name" value="WH_DNA-bd_sf"/>
</dbReference>
<reference evidence="2" key="1">
    <citation type="submission" date="2023-02" db="EMBL/GenBank/DDBJ databases">
        <title>Genome sequence of Hyphococcus flavus.</title>
        <authorList>
            <person name="Rong J.-C."/>
            <person name="Zhao Q."/>
            <person name="Yi M."/>
            <person name="Wu J.-Y."/>
        </authorList>
    </citation>
    <scope>NUCLEOTIDE SEQUENCE</scope>
    <source>
        <strain evidence="2">MCCC 1K03223</strain>
    </source>
</reference>
<feature type="domain" description="Cyclic nucleotide-binding" evidence="1">
    <location>
        <begin position="62"/>
        <end position="152"/>
    </location>
</feature>
<protein>
    <submittedName>
        <fullName evidence="2">Crp/Fnr family transcriptional regulator</fullName>
    </submittedName>
</protein>
<sequence>MSAATINSTNPTISDDNIANALGATAPFVGLPGPVLSLLSEKSERKSYGAGQTVFSLGQYDGGEFLIVLSGSLRVSITDGETGAMIIEEVNEQEIFGLEIAMAEIDQAMFQQIAVNAATECDIVVMDAAEFKSLAGGRPSLMRNIAIYLAQKLAAHRLNIETTQAAPEQRVYAALLKCVARDPVDGLWRIEKMPKHRELADQAGVDEAAAAGAVAALIQEGVAHRDYPGLIVNDMSRLNQLAS</sequence>
<evidence type="ECO:0000313" key="2">
    <source>
        <dbReference type="EMBL" id="WDI33191.1"/>
    </source>
</evidence>
<dbReference type="EMBL" id="CP118166">
    <property type="protein sequence ID" value="WDI33191.1"/>
    <property type="molecule type" value="Genomic_DNA"/>
</dbReference>
<evidence type="ECO:0000313" key="3">
    <source>
        <dbReference type="Proteomes" id="UP001214043"/>
    </source>
</evidence>
<name>A0AAF0CG80_9PROT</name>
<dbReference type="AlphaFoldDB" id="A0AAF0CG80"/>
<dbReference type="SUPFAM" id="SSF46785">
    <property type="entry name" value="Winged helix' DNA-binding domain"/>
    <property type="match status" value="1"/>
</dbReference>
<dbReference type="KEGG" id="hfl:PUV54_08270"/>
<dbReference type="InterPro" id="IPR014710">
    <property type="entry name" value="RmlC-like_jellyroll"/>
</dbReference>
<accession>A0AAF0CG80</accession>
<dbReference type="Proteomes" id="UP001214043">
    <property type="component" value="Chromosome"/>
</dbReference>
<dbReference type="SMART" id="SM00100">
    <property type="entry name" value="cNMP"/>
    <property type="match status" value="1"/>
</dbReference>
<evidence type="ECO:0000259" key="1">
    <source>
        <dbReference type="PROSITE" id="PS50042"/>
    </source>
</evidence>
<dbReference type="SUPFAM" id="SSF51206">
    <property type="entry name" value="cAMP-binding domain-like"/>
    <property type="match status" value="1"/>
</dbReference>
<keyword evidence="3" id="KW-1185">Reference proteome</keyword>
<organism evidence="2 3">
    <name type="scientific">Hyphococcus flavus</name>
    <dbReference type="NCBI Taxonomy" id="1866326"/>
    <lineage>
        <taxon>Bacteria</taxon>
        <taxon>Pseudomonadati</taxon>
        <taxon>Pseudomonadota</taxon>
        <taxon>Alphaproteobacteria</taxon>
        <taxon>Parvularculales</taxon>
        <taxon>Parvularculaceae</taxon>
        <taxon>Hyphococcus</taxon>
    </lineage>
</organism>
<dbReference type="CDD" id="cd00038">
    <property type="entry name" value="CAP_ED"/>
    <property type="match status" value="1"/>
</dbReference>
<dbReference type="Gene3D" id="2.60.120.10">
    <property type="entry name" value="Jelly Rolls"/>
    <property type="match status" value="1"/>
</dbReference>
<dbReference type="RefSeq" id="WP_274495161.1">
    <property type="nucleotide sequence ID" value="NZ_CP118166.1"/>
</dbReference>
<dbReference type="InterPro" id="IPR000595">
    <property type="entry name" value="cNMP-bd_dom"/>
</dbReference>
<proteinExistence type="predicted"/>